<dbReference type="RefSeq" id="WP_106523818.1">
    <property type="nucleotide sequence ID" value="NZ_PYGD01000006.1"/>
</dbReference>
<protein>
    <submittedName>
        <fullName evidence="2">Uncharacterized protein</fullName>
    </submittedName>
</protein>
<dbReference type="EMBL" id="PYGD01000006">
    <property type="protein sequence ID" value="PSK91221.1"/>
    <property type="molecule type" value="Genomic_DNA"/>
</dbReference>
<name>A0A2P8D1Z2_9BACT</name>
<dbReference type="OrthoDB" id="4846903at2"/>
<dbReference type="Proteomes" id="UP000240572">
    <property type="component" value="Unassembled WGS sequence"/>
</dbReference>
<reference evidence="2 3" key="1">
    <citation type="submission" date="2018-03" db="EMBL/GenBank/DDBJ databases">
        <title>Genomic Encyclopedia of Type Strains, Phase III (KMG-III): the genomes of soil and plant-associated and newly described type strains.</title>
        <authorList>
            <person name="Whitman W."/>
        </authorList>
    </citation>
    <scope>NUCLEOTIDE SEQUENCE [LARGE SCALE GENOMIC DNA]</scope>
    <source>
        <strain evidence="2 3">CGMCC 1.12700</strain>
    </source>
</reference>
<gene>
    <name evidence="2" type="ORF">B0I18_106233</name>
</gene>
<comment type="caution">
    <text evidence="2">The sequence shown here is derived from an EMBL/GenBank/DDBJ whole genome shotgun (WGS) entry which is preliminary data.</text>
</comment>
<accession>A0A2P8D1Z2</accession>
<organism evidence="2 3">
    <name type="scientific">Taibaiella chishuiensis</name>
    <dbReference type="NCBI Taxonomy" id="1434707"/>
    <lineage>
        <taxon>Bacteria</taxon>
        <taxon>Pseudomonadati</taxon>
        <taxon>Bacteroidota</taxon>
        <taxon>Chitinophagia</taxon>
        <taxon>Chitinophagales</taxon>
        <taxon>Chitinophagaceae</taxon>
        <taxon>Taibaiella</taxon>
    </lineage>
</organism>
<evidence type="ECO:0000313" key="3">
    <source>
        <dbReference type="Proteomes" id="UP000240572"/>
    </source>
</evidence>
<evidence type="ECO:0000256" key="1">
    <source>
        <dbReference type="SAM" id="MobiDB-lite"/>
    </source>
</evidence>
<proteinExistence type="predicted"/>
<dbReference type="AlphaFoldDB" id="A0A2P8D1Z2"/>
<sequence>MPDNSNNPQLNELVSFIQHDLPGLEDGQYQLQVSQEVKDEAGNVVSDGTLSVNYKFAVTGDRFSLAQPAQTIYSVFPADLASGKYDAVLPHVVFSKPTFPWTRSPLKAGNVTPLPAPGQDTDAEVPTWLTVLLLDEDDVANYIGQFPEFSLTPWVGRVSDLFLTSVLPISTLQDNYSYFYEVTNNDKPLTTYLDPGQQMSDSLQMLDIPVPLFQKIAPTTDDLKLMAHVRRVSLINKPTMQGISDQGEPVGSFSIVFGNRVPASNKKNYAFLVSLEALQDFLPPAQNQQPSGFNPDQTKMLRIAVLNSWSFFTTGDSAGFVAQLNALNQAQPPVNHEVNTDLSLVTNLRLPPRTGALPQVANALEMGYVPLNHNLRSGTQTGNTFIPDKTVSWYRGPLLPYKLNKPALELPIASPDQVLVFDPTTGMLDTSYAAAWTLGRQVALQDTGFSTQLYNWKKGLELAVLNSAELQLLTEHFANVFHAAPRAVPPMALSADPSRKRNNNKRQKGNFLRNTLLSLHTQKR</sequence>
<evidence type="ECO:0000313" key="2">
    <source>
        <dbReference type="EMBL" id="PSK91221.1"/>
    </source>
</evidence>
<feature type="region of interest" description="Disordered" evidence="1">
    <location>
        <begin position="491"/>
        <end position="513"/>
    </location>
</feature>
<keyword evidence="3" id="KW-1185">Reference proteome</keyword>